<gene>
    <name evidence="1" type="ORF">F511_14057</name>
</gene>
<evidence type="ECO:0000313" key="2">
    <source>
        <dbReference type="Proteomes" id="UP000250235"/>
    </source>
</evidence>
<evidence type="ECO:0000313" key="1">
    <source>
        <dbReference type="EMBL" id="KZV41081.1"/>
    </source>
</evidence>
<sequence length="70" mass="7858">MITPQNLDVSAPDDAVQNYNDSVSNLSNHVRAVETLQFSEEEVRCALETSASTGRFWYAFCRFALILLDS</sequence>
<accession>A0A2Z7C588</accession>
<dbReference type="OrthoDB" id="341898at2759"/>
<keyword evidence="2" id="KW-1185">Reference proteome</keyword>
<dbReference type="Proteomes" id="UP000250235">
    <property type="component" value="Unassembled WGS sequence"/>
</dbReference>
<dbReference type="AlphaFoldDB" id="A0A2Z7C588"/>
<reference evidence="1 2" key="1">
    <citation type="journal article" date="2015" name="Proc. Natl. Acad. Sci. U.S.A.">
        <title>The resurrection genome of Boea hygrometrica: A blueprint for survival of dehydration.</title>
        <authorList>
            <person name="Xiao L."/>
            <person name="Yang G."/>
            <person name="Zhang L."/>
            <person name="Yang X."/>
            <person name="Zhao S."/>
            <person name="Ji Z."/>
            <person name="Zhou Q."/>
            <person name="Hu M."/>
            <person name="Wang Y."/>
            <person name="Chen M."/>
            <person name="Xu Y."/>
            <person name="Jin H."/>
            <person name="Xiao X."/>
            <person name="Hu G."/>
            <person name="Bao F."/>
            <person name="Hu Y."/>
            <person name="Wan P."/>
            <person name="Li L."/>
            <person name="Deng X."/>
            <person name="Kuang T."/>
            <person name="Xiang C."/>
            <person name="Zhu J.K."/>
            <person name="Oliver M.J."/>
            <person name="He Y."/>
        </authorList>
    </citation>
    <scope>NUCLEOTIDE SEQUENCE [LARGE SCALE GENOMIC DNA]</scope>
    <source>
        <strain evidence="2">cv. XS01</strain>
    </source>
</reference>
<name>A0A2Z7C588_9LAMI</name>
<organism evidence="1 2">
    <name type="scientific">Dorcoceras hygrometricum</name>
    <dbReference type="NCBI Taxonomy" id="472368"/>
    <lineage>
        <taxon>Eukaryota</taxon>
        <taxon>Viridiplantae</taxon>
        <taxon>Streptophyta</taxon>
        <taxon>Embryophyta</taxon>
        <taxon>Tracheophyta</taxon>
        <taxon>Spermatophyta</taxon>
        <taxon>Magnoliopsida</taxon>
        <taxon>eudicotyledons</taxon>
        <taxon>Gunneridae</taxon>
        <taxon>Pentapetalae</taxon>
        <taxon>asterids</taxon>
        <taxon>lamiids</taxon>
        <taxon>Lamiales</taxon>
        <taxon>Gesneriaceae</taxon>
        <taxon>Didymocarpoideae</taxon>
        <taxon>Trichosporeae</taxon>
        <taxon>Loxocarpinae</taxon>
        <taxon>Dorcoceras</taxon>
    </lineage>
</organism>
<protein>
    <submittedName>
        <fullName evidence="1">Serine/threonine-protein phosphatase 4 regulatory subunit 2</fullName>
    </submittedName>
</protein>
<proteinExistence type="predicted"/>
<dbReference type="EMBL" id="KQ999839">
    <property type="protein sequence ID" value="KZV41081.1"/>
    <property type="molecule type" value="Genomic_DNA"/>
</dbReference>